<feature type="coiled-coil region" evidence="7">
    <location>
        <begin position="609"/>
        <end position="636"/>
    </location>
</feature>
<keyword evidence="4" id="KW-0238">DNA-binding</keyword>
<evidence type="ECO:0000259" key="8">
    <source>
        <dbReference type="PROSITE" id="PS50066"/>
    </source>
</evidence>
<dbReference type="InterPro" id="IPR050560">
    <property type="entry name" value="MYB_TF"/>
</dbReference>
<dbReference type="CDD" id="cd00167">
    <property type="entry name" value="SANT"/>
    <property type="match status" value="2"/>
</dbReference>
<dbReference type="Pfam" id="PF00319">
    <property type="entry name" value="SRF-TF"/>
    <property type="match status" value="1"/>
</dbReference>
<dbReference type="InterPro" id="IPR002100">
    <property type="entry name" value="TF_MADSbox"/>
</dbReference>
<evidence type="ECO:0000256" key="5">
    <source>
        <dbReference type="ARBA" id="ARBA00023163"/>
    </source>
</evidence>
<keyword evidence="2" id="KW-0677">Repeat</keyword>
<dbReference type="GO" id="GO:0046983">
    <property type="term" value="F:protein dimerization activity"/>
    <property type="evidence" value="ECO:0007669"/>
    <property type="project" value="InterPro"/>
</dbReference>
<protein>
    <submittedName>
        <fullName evidence="11">Transcription factor MYB98-like</fullName>
    </submittedName>
</protein>
<dbReference type="Gene3D" id="3.40.1810.10">
    <property type="entry name" value="Transcription factor, MADS-box"/>
    <property type="match status" value="1"/>
</dbReference>
<dbReference type="FunFam" id="1.10.10.60:FF:000381">
    <property type="entry name" value="Transcription factor MYB119"/>
    <property type="match status" value="1"/>
</dbReference>
<evidence type="ECO:0000256" key="4">
    <source>
        <dbReference type="ARBA" id="ARBA00023125"/>
    </source>
</evidence>
<feature type="domain" description="HTH myb-type" evidence="10">
    <location>
        <begin position="232"/>
        <end position="282"/>
    </location>
</feature>
<evidence type="ECO:0000259" key="10">
    <source>
        <dbReference type="PROSITE" id="PS51294"/>
    </source>
</evidence>
<keyword evidence="12" id="KW-1185">Reference proteome</keyword>
<evidence type="ECO:0000256" key="1">
    <source>
        <dbReference type="ARBA" id="ARBA00004123"/>
    </source>
</evidence>
<keyword evidence="6" id="KW-0539">Nucleus</keyword>
<comment type="caution">
    <text evidence="11">The sequence shown here is derived from an EMBL/GenBank/DDBJ whole genome shotgun (WGS) entry which is preliminary data.</text>
</comment>
<evidence type="ECO:0000256" key="6">
    <source>
        <dbReference type="ARBA" id="ARBA00023242"/>
    </source>
</evidence>
<dbReference type="InterPro" id="IPR017930">
    <property type="entry name" value="Myb_dom"/>
</dbReference>
<keyword evidence="3" id="KW-0805">Transcription regulation</keyword>
<keyword evidence="5" id="KW-0804">Transcription</keyword>
<evidence type="ECO:0000259" key="9">
    <source>
        <dbReference type="PROSITE" id="PS50090"/>
    </source>
</evidence>
<evidence type="ECO:0000313" key="12">
    <source>
        <dbReference type="Proteomes" id="UP001164929"/>
    </source>
</evidence>
<dbReference type="SUPFAM" id="SSF55455">
    <property type="entry name" value="SRF-like"/>
    <property type="match status" value="1"/>
</dbReference>
<dbReference type="InterPro" id="IPR036879">
    <property type="entry name" value="TF_MADSbox_sf"/>
</dbReference>
<dbReference type="GO" id="GO:0000978">
    <property type="term" value="F:RNA polymerase II cis-regulatory region sequence-specific DNA binding"/>
    <property type="evidence" value="ECO:0007669"/>
    <property type="project" value="TreeGrafter"/>
</dbReference>
<feature type="domain" description="Myb-like" evidence="9">
    <location>
        <begin position="228"/>
        <end position="278"/>
    </location>
</feature>
<accession>A0AAD6LPW4</accession>
<dbReference type="Gene3D" id="1.10.10.60">
    <property type="entry name" value="Homeodomain-like"/>
    <property type="match status" value="2"/>
</dbReference>
<dbReference type="GO" id="GO:0005634">
    <property type="term" value="C:nucleus"/>
    <property type="evidence" value="ECO:0007669"/>
    <property type="project" value="UniProtKB-SubCell"/>
</dbReference>
<dbReference type="EMBL" id="JAQIZT010000015">
    <property type="protein sequence ID" value="KAJ6970514.1"/>
    <property type="molecule type" value="Genomic_DNA"/>
</dbReference>
<evidence type="ECO:0000313" key="11">
    <source>
        <dbReference type="EMBL" id="KAJ6970514.1"/>
    </source>
</evidence>
<gene>
    <name evidence="11" type="ORF">NC653_034952</name>
</gene>
<dbReference type="AlphaFoldDB" id="A0AAD6LPW4"/>
<dbReference type="Proteomes" id="UP001164929">
    <property type="component" value="Chromosome 15"/>
</dbReference>
<dbReference type="SMART" id="SM00432">
    <property type="entry name" value="MADS"/>
    <property type="match status" value="1"/>
</dbReference>
<proteinExistence type="predicted"/>
<dbReference type="PANTHER" id="PTHR45614:SF285">
    <property type="entry name" value="TRANSCRIPTION FACTOR MYB98"/>
    <property type="match status" value="1"/>
</dbReference>
<dbReference type="PROSITE" id="PS50066">
    <property type="entry name" value="MADS_BOX_2"/>
    <property type="match status" value="1"/>
</dbReference>
<reference evidence="11" key="1">
    <citation type="journal article" date="2023" name="Mol. Ecol. Resour.">
        <title>Chromosome-level genome assembly of a triploid poplar Populus alba 'Berolinensis'.</title>
        <authorList>
            <person name="Chen S."/>
            <person name="Yu Y."/>
            <person name="Wang X."/>
            <person name="Wang S."/>
            <person name="Zhang T."/>
            <person name="Zhou Y."/>
            <person name="He R."/>
            <person name="Meng N."/>
            <person name="Wang Y."/>
            <person name="Liu W."/>
            <person name="Liu Z."/>
            <person name="Liu J."/>
            <person name="Guo Q."/>
            <person name="Huang H."/>
            <person name="Sederoff R.R."/>
            <person name="Wang G."/>
            <person name="Qu G."/>
            <person name="Chen S."/>
        </authorList>
    </citation>
    <scope>NUCLEOTIDE SEQUENCE</scope>
    <source>
        <strain evidence="11">SC-2020</strain>
    </source>
</reference>
<dbReference type="SMART" id="SM00717">
    <property type="entry name" value="SANT"/>
    <property type="match status" value="2"/>
</dbReference>
<feature type="domain" description="Myb-like" evidence="9">
    <location>
        <begin position="176"/>
        <end position="227"/>
    </location>
</feature>
<dbReference type="InterPro" id="IPR009057">
    <property type="entry name" value="Homeodomain-like_sf"/>
</dbReference>
<feature type="domain" description="MADS-box" evidence="8">
    <location>
        <begin position="513"/>
        <end position="573"/>
    </location>
</feature>
<feature type="domain" description="HTH myb-type" evidence="10">
    <location>
        <begin position="176"/>
        <end position="231"/>
    </location>
</feature>
<comment type="subcellular location">
    <subcellularLocation>
        <location evidence="1">Nucleus</location>
    </subcellularLocation>
</comment>
<evidence type="ECO:0000256" key="7">
    <source>
        <dbReference type="SAM" id="Coils"/>
    </source>
</evidence>
<sequence>MKEDYFPFETAPASLSSKGFLQDFDHLDDDRDSQFHADGSASNPIFGVQTGSNFDSFDAFPYGLSSDIDFYDYECKPFVGYNINGGGGHGHGQVNEDLQSGAYLNMSSQRNPIDDIGSNQGHVSLNFEEIKPVSFVVPDEASCVSAATNECKRKMGLNKTRALLPPARKAWKGPKKNSIVKGQWTTEEDRILIQLVEQNGVRKWCHVAQMLPGRIGKQCRERWHNHLRPNIKKDTWSVEEDKVLIQAHSELGNRWAEIAKMLPGRTENSIKNHWNATKRKQYSKRKCRPKYPKASLLQDYIKSLNLDSGISGRGLGITTATTDVVLGNDTRMKAPELLPRDLVLFKDNDDGLVPNYSFNEVPDFDIHEKIFRGGCSVDSILDELPCDDSVAHEKRLEMDVPEPDVTPFMGFEVKKEVDLVEMISQSRILQESLDVASVKSLEDLILMQALIKCGKDDMEARETLIETGKKKKRNSVKPVISLFIRQCYCSQLYSVFVSFQIRNGYKITENGNKKRKVYEKINEGNKETQAVSFSKRKPTLKKKAEELKTLCAVTICMVCFGPDGTIETYPENAAEVKREIGFYKGLHAMQKREFNLLGYLENVKGKLGLKRQKVKRKKLEALAESFSNQIEGLSGDAFLHFIETLERKLMGLRGEIGDLSSIRGGRGQASAHGDDNSDHALVPCDRAVPEPIDANSCVFMVENMCANPIVDEDLAEYFWDSELLKLAGFECQPVTPEQ</sequence>
<keyword evidence="7" id="KW-0175">Coiled coil</keyword>
<dbReference type="PROSITE" id="PS51294">
    <property type="entry name" value="HTH_MYB"/>
    <property type="match status" value="2"/>
</dbReference>
<dbReference type="FunFam" id="1.10.10.60:FF:000010">
    <property type="entry name" value="Transcriptional activator Myb isoform A"/>
    <property type="match status" value="1"/>
</dbReference>
<dbReference type="CDD" id="cd00120">
    <property type="entry name" value="MADS"/>
    <property type="match status" value="1"/>
</dbReference>
<dbReference type="Pfam" id="PF13921">
    <property type="entry name" value="Myb_DNA-bind_6"/>
    <property type="match status" value="1"/>
</dbReference>
<dbReference type="PANTHER" id="PTHR45614">
    <property type="entry name" value="MYB PROTEIN-RELATED"/>
    <property type="match status" value="1"/>
</dbReference>
<name>A0AAD6LPW4_9ROSI</name>
<dbReference type="PROSITE" id="PS50090">
    <property type="entry name" value="MYB_LIKE"/>
    <property type="match status" value="2"/>
</dbReference>
<evidence type="ECO:0000256" key="2">
    <source>
        <dbReference type="ARBA" id="ARBA00022737"/>
    </source>
</evidence>
<dbReference type="GO" id="GO:0000981">
    <property type="term" value="F:DNA-binding transcription factor activity, RNA polymerase II-specific"/>
    <property type="evidence" value="ECO:0007669"/>
    <property type="project" value="TreeGrafter"/>
</dbReference>
<evidence type="ECO:0000256" key="3">
    <source>
        <dbReference type="ARBA" id="ARBA00023015"/>
    </source>
</evidence>
<dbReference type="InterPro" id="IPR001005">
    <property type="entry name" value="SANT/Myb"/>
</dbReference>
<dbReference type="SUPFAM" id="SSF46689">
    <property type="entry name" value="Homeodomain-like"/>
    <property type="match status" value="1"/>
</dbReference>
<organism evidence="11 12">
    <name type="scientific">Populus alba x Populus x berolinensis</name>
    <dbReference type="NCBI Taxonomy" id="444605"/>
    <lineage>
        <taxon>Eukaryota</taxon>
        <taxon>Viridiplantae</taxon>
        <taxon>Streptophyta</taxon>
        <taxon>Embryophyta</taxon>
        <taxon>Tracheophyta</taxon>
        <taxon>Spermatophyta</taxon>
        <taxon>Magnoliopsida</taxon>
        <taxon>eudicotyledons</taxon>
        <taxon>Gunneridae</taxon>
        <taxon>Pentapetalae</taxon>
        <taxon>rosids</taxon>
        <taxon>fabids</taxon>
        <taxon>Malpighiales</taxon>
        <taxon>Salicaceae</taxon>
        <taxon>Saliceae</taxon>
        <taxon>Populus</taxon>
    </lineage>
</organism>